<evidence type="ECO:0000313" key="3">
    <source>
        <dbReference type="Proteomes" id="UP001278500"/>
    </source>
</evidence>
<evidence type="ECO:0000313" key="2">
    <source>
        <dbReference type="EMBL" id="KAK3355362.1"/>
    </source>
</evidence>
<dbReference type="RefSeq" id="XP_062686740.1">
    <property type="nucleotide sequence ID" value="XM_062826128.1"/>
</dbReference>
<gene>
    <name evidence="2" type="ORF">B0H65DRAFT_45296</name>
</gene>
<organism evidence="2 3">
    <name type="scientific">Neurospora tetraspora</name>
    <dbReference type="NCBI Taxonomy" id="94610"/>
    <lineage>
        <taxon>Eukaryota</taxon>
        <taxon>Fungi</taxon>
        <taxon>Dikarya</taxon>
        <taxon>Ascomycota</taxon>
        <taxon>Pezizomycotina</taxon>
        <taxon>Sordariomycetes</taxon>
        <taxon>Sordariomycetidae</taxon>
        <taxon>Sordariales</taxon>
        <taxon>Sordariaceae</taxon>
        <taxon>Neurospora</taxon>
    </lineage>
</organism>
<evidence type="ECO:0000256" key="1">
    <source>
        <dbReference type="SAM" id="MobiDB-lite"/>
    </source>
</evidence>
<keyword evidence="3" id="KW-1185">Reference proteome</keyword>
<name>A0AAE0JPK9_9PEZI</name>
<dbReference type="AlphaFoldDB" id="A0AAE0JPK9"/>
<reference evidence="2" key="2">
    <citation type="submission" date="2023-06" db="EMBL/GenBank/DDBJ databases">
        <authorList>
            <consortium name="Lawrence Berkeley National Laboratory"/>
            <person name="Haridas S."/>
            <person name="Hensen N."/>
            <person name="Bonometti L."/>
            <person name="Westerberg I."/>
            <person name="Brannstrom I.O."/>
            <person name="Guillou S."/>
            <person name="Cros-Aarteil S."/>
            <person name="Calhoun S."/>
            <person name="Kuo A."/>
            <person name="Mondo S."/>
            <person name="Pangilinan J."/>
            <person name="Riley R."/>
            <person name="Labutti K."/>
            <person name="Andreopoulos B."/>
            <person name="Lipzen A."/>
            <person name="Chen C."/>
            <person name="Yanf M."/>
            <person name="Daum C."/>
            <person name="Ng V."/>
            <person name="Clum A."/>
            <person name="Steindorff A."/>
            <person name="Ohm R."/>
            <person name="Martin F."/>
            <person name="Silar P."/>
            <person name="Natvig D."/>
            <person name="Lalanne C."/>
            <person name="Gautier V."/>
            <person name="Ament-Velasquez S.L."/>
            <person name="Kruys A."/>
            <person name="Hutchinson M.I."/>
            <person name="Powell A.J."/>
            <person name="Barry K."/>
            <person name="Miller A.N."/>
            <person name="Grigoriev I.V."/>
            <person name="Debuchy R."/>
            <person name="Gladieux P."/>
            <person name="Thoren M.H."/>
            <person name="Johannesson H."/>
        </authorList>
    </citation>
    <scope>NUCLEOTIDE SEQUENCE</scope>
    <source>
        <strain evidence="2">CBS 560.94</strain>
    </source>
</reference>
<feature type="region of interest" description="Disordered" evidence="1">
    <location>
        <begin position="54"/>
        <end position="85"/>
    </location>
</feature>
<dbReference type="EMBL" id="JAUEPP010000001">
    <property type="protein sequence ID" value="KAK3355362.1"/>
    <property type="molecule type" value="Genomic_DNA"/>
</dbReference>
<dbReference type="GeneID" id="87863282"/>
<accession>A0AAE0JPK9</accession>
<comment type="caution">
    <text evidence="2">The sequence shown here is derived from an EMBL/GenBank/DDBJ whole genome shotgun (WGS) entry which is preliminary data.</text>
</comment>
<proteinExistence type="predicted"/>
<reference evidence="2" key="1">
    <citation type="journal article" date="2023" name="Mol. Phylogenet. Evol.">
        <title>Genome-scale phylogeny and comparative genomics of the fungal order Sordariales.</title>
        <authorList>
            <person name="Hensen N."/>
            <person name="Bonometti L."/>
            <person name="Westerberg I."/>
            <person name="Brannstrom I.O."/>
            <person name="Guillou S."/>
            <person name="Cros-Aarteil S."/>
            <person name="Calhoun S."/>
            <person name="Haridas S."/>
            <person name="Kuo A."/>
            <person name="Mondo S."/>
            <person name="Pangilinan J."/>
            <person name="Riley R."/>
            <person name="LaButti K."/>
            <person name="Andreopoulos B."/>
            <person name="Lipzen A."/>
            <person name="Chen C."/>
            <person name="Yan M."/>
            <person name="Daum C."/>
            <person name="Ng V."/>
            <person name="Clum A."/>
            <person name="Steindorff A."/>
            <person name="Ohm R.A."/>
            <person name="Martin F."/>
            <person name="Silar P."/>
            <person name="Natvig D.O."/>
            <person name="Lalanne C."/>
            <person name="Gautier V."/>
            <person name="Ament-Velasquez S.L."/>
            <person name="Kruys A."/>
            <person name="Hutchinson M.I."/>
            <person name="Powell A.J."/>
            <person name="Barry K."/>
            <person name="Miller A.N."/>
            <person name="Grigoriev I.V."/>
            <person name="Debuchy R."/>
            <person name="Gladieux P."/>
            <person name="Hiltunen Thoren M."/>
            <person name="Johannesson H."/>
        </authorList>
    </citation>
    <scope>NUCLEOTIDE SEQUENCE</scope>
    <source>
        <strain evidence="2">CBS 560.94</strain>
    </source>
</reference>
<sequence length="85" mass="9517">MDGCYCANYYGSIRCNNVVMRFGDRCKMCMLQKSGASLSRGLLPEHMNLWIGSSSTQMDKHRASSKSSSQSSARSSQQSLLDRRQ</sequence>
<protein>
    <submittedName>
        <fullName evidence="2">Uncharacterized protein</fullName>
    </submittedName>
</protein>
<feature type="compositionally biased region" description="Low complexity" evidence="1">
    <location>
        <begin position="65"/>
        <end position="85"/>
    </location>
</feature>
<dbReference type="Proteomes" id="UP001278500">
    <property type="component" value="Unassembled WGS sequence"/>
</dbReference>